<keyword evidence="3 6" id="KW-0812">Transmembrane</keyword>
<gene>
    <name evidence="7" type="ORF">GLP40_31090</name>
</gene>
<feature type="transmembrane region" description="Helical" evidence="6">
    <location>
        <begin position="180"/>
        <end position="198"/>
    </location>
</feature>
<dbReference type="RefSeq" id="WP_154791579.1">
    <property type="nucleotide sequence ID" value="NZ_WMBB01000020.1"/>
</dbReference>
<keyword evidence="4 6" id="KW-1133">Transmembrane helix</keyword>
<dbReference type="Gene3D" id="1.20.1740.10">
    <property type="entry name" value="Amino acid/polyamine transporter I"/>
    <property type="match status" value="1"/>
</dbReference>
<dbReference type="GO" id="GO:0022857">
    <property type="term" value="F:transmembrane transporter activity"/>
    <property type="evidence" value="ECO:0007669"/>
    <property type="project" value="InterPro"/>
</dbReference>
<feature type="transmembrane region" description="Helical" evidence="6">
    <location>
        <begin position="126"/>
        <end position="143"/>
    </location>
</feature>
<comment type="caution">
    <text evidence="7">The sequence shown here is derived from an EMBL/GenBank/DDBJ whole genome shotgun (WGS) entry which is preliminary data.</text>
</comment>
<dbReference type="PROSITE" id="PS00218">
    <property type="entry name" value="AMINO_ACID_PERMEASE_1"/>
    <property type="match status" value="1"/>
</dbReference>
<dbReference type="PIRSF" id="PIRSF006060">
    <property type="entry name" value="AA_transporter"/>
    <property type="match status" value="1"/>
</dbReference>
<feature type="transmembrane region" description="Helical" evidence="6">
    <location>
        <begin position="261"/>
        <end position="283"/>
    </location>
</feature>
<keyword evidence="5 6" id="KW-0472">Membrane</keyword>
<feature type="transmembrane region" description="Helical" evidence="6">
    <location>
        <begin position="149"/>
        <end position="168"/>
    </location>
</feature>
<feature type="transmembrane region" description="Helical" evidence="6">
    <location>
        <begin position="33"/>
        <end position="52"/>
    </location>
</feature>
<dbReference type="Proteomes" id="UP000432464">
    <property type="component" value="Unassembled WGS sequence"/>
</dbReference>
<dbReference type="AlphaFoldDB" id="A0A6I3L6Q2"/>
<sequence length="517" mass="55352">MTATQPRSDDERRLAELGYKQELARSWSGFSNFAISFTIVSILTGGLASYGIGLSNGGPITMAWGWPLVSVMVLFVGLAMAELASAYPTSGGLYWWASELGGPVWGWFTGWFNLIGQIAVTAAIDYGAAIFTTVVLNVIGLDIGTDRNAIFLVFTGILVLHAVLNIIGPHLSAVINNVSAWWHVGGVAIFVAVLGFGARHHQSIGFVFTKTVDNSAIGFGGVAFSFLLGLLHAQYTFTGYDASAHMSEETHDASRMAAKGIINTIVVSAVAGYLLIMAVTFAIPNLDEALDPTKNSGYPVIYILQNSLNSFWSGLLLVIAAVAQLFCGYASITAASRMLFAFARDGAVPGSKLWAQLSARKVPVNAVFFVSVFAFILLIPSMLVPAANAPTAYAAATSVATIGLYIAYGIPVLLRLLRGNRFQAGPWQLGGWHRPIGVIALIWIVVISVLFILPTDDHGYPWVDGFTWNAVNYAPLTLVGVVGAIAIWWFVSARRWFTGPKRTVEEPPEAEDAPVGA</sequence>
<proteinExistence type="predicted"/>
<keyword evidence="8" id="KW-1185">Reference proteome</keyword>
<comment type="subcellular location">
    <subcellularLocation>
        <location evidence="1">Membrane</location>
        <topology evidence="1">Multi-pass membrane protein</topology>
    </subcellularLocation>
</comment>
<accession>A0A6I3L6Q2</accession>
<feature type="transmembrane region" description="Helical" evidence="6">
    <location>
        <begin position="473"/>
        <end position="491"/>
    </location>
</feature>
<feature type="transmembrane region" description="Helical" evidence="6">
    <location>
        <begin position="218"/>
        <end position="240"/>
    </location>
</feature>
<evidence type="ECO:0000256" key="1">
    <source>
        <dbReference type="ARBA" id="ARBA00004141"/>
    </source>
</evidence>
<feature type="transmembrane region" description="Helical" evidence="6">
    <location>
        <begin position="311"/>
        <end position="332"/>
    </location>
</feature>
<dbReference type="PANTHER" id="PTHR45649">
    <property type="entry name" value="AMINO-ACID PERMEASE BAT1"/>
    <property type="match status" value="1"/>
</dbReference>
<dbReference type="PANTHER" id="PTHR45649:SF26">
    <property type="entry name" value="OS04G0435100 PROTEIN"/>
    <property type="match status" value="1"/>
</dbReference>
<feature type="transmembrane region" description="Helical" evidence="6">
    <location>
        <begin position="93"/>
        <end position="114"/>
    </location>
</feature>
<dbReference type="EMBL" id="WMBB01000020">
    <property type="protein sequence ID" value="MTE17171.1"/>
    <property type="molecule type" value="Genomic_DNA"/>
</dbReference>
<evidence type="ECO:0000256" key="3">
    <source>
        <dbReference type="ARBA" id="ARBA00022692"/>
    </source>
</evidence>
<dbReference type="InterPro" id="IPR002293">
    <property type="entry name" value="AA/rel_permease1"/>
</dbReference>
<dbReference type="Pfam" id="PF13520">
    <property type="entry name" value="AA_permease_2"/>
    <property type="match status" value="1"/>
</dbReference>
<evidence type="ECO:0000256" key="5">
    <source>
        <dbReference type="ARBA" id="ARBA00023136"/>
    </source>
</evidence>
<dbReference type="GO" id="GO:0016020">
    <property type="term" value="C:membrane"/>
    <property type="evidence" value="ECO:0007669"/>
    <property type="project" value="UniProtKB-SubCell"/>
</dbReference>
<feature type="transmembrane region" description="Helical" evidence="6">
    <location>
        <begin position="64"/>
        <end position="87"/>
    </location>
</feature>
<dbReference type="GO" id="GO:0006865">
    <property type="term" value="P:amino acid transport"/>
    <property type="evidence" value="ECO:0007669"/>
    <property type="project" value="InterPro"/>
</dbReference>
<evidence type="ECO:0000313" key="8">
    <source>
        <dbReference type="Proteomes" id="UP000432464"/>
    </source>
</evidence>
<protein>
    <submittedName>
        <fullName evidence="7">Amino acid permease</fullName>
    </submittedName>
</protein>
<reference evidence="7 8" key="1">
    <citation type="submission" date="2019-11" db="EMBL/GenBank/DDBJ databases">
        <title>Nocardia sp. nov. CT2-14 isolated from soil.</title>
        <authorList>
            <person name="Kanchanasin P."/>
            <person name="Tanasupawat S."/>
            <person name="Yuki M."/>
            <person name="Kudo T."/>
        </authorList>
    </citation>
    <scope>NUCLEOTIDE SEQUENCE [LARGE SCALE GENOMIC DNA]</scope>
    <source>
        <strain evidence="7 8">CT2-14</strain>
    </source>
</reference>
<name>A0A6I3L6Q2_9NOCA</name>
<keyword evidence="2" id="KW-0813">Transport</keyword>
<feature type="transmembrane region" description="Helical" evidence="6">
    <location>
        <begin position="392"/>
        <end position="414"/>
    </location>
</feature>
<feature type="transmembrane region" description="Helical" evidence="6">
    <location>
        <begin position="362"/>
        <end position="386"/>
    </location>
</feature>
<organism evidence="7 8">
    <name type="scientific">Nocardia aurantiaca</name>
    <dbReference type="NCBI Taxonomy" id="2675850"/>
    <lineage>
        <taxon>Bacteria</taxon>
        <taxon>Bacillati</taxon>
        <taxon>Actinomycetota</taxon>
        <taxon>Actinomycetes</taxon>
        <taxon>Mycobacteriales</taxon>
        <taxon>Nocardiaceae</taxon>
        <taxon>Nocardia</taxon>
    </lineage>
</organism>
<evidence type="ECO:0000256" key="4">
    <source>
        <dbReference type="ARBA" id="ARBA00022989"/>
    </source>
</evidence>
<evidence type="ECO:0000256" key="6">
    <source>
        <dbReference type="SAM" id="Phobius"/>
    </source>
</evidence>
<dbReference type="InterPro" id="IPR004840">
    <property type="entry name" value="Amino_acid_permease_CS"/>
</dbReference>
<evidence type="ECO:0000256" key="2">
    <source>
        <dbReference type="ARBA" id="ARBA00022448"/>
    </source>
</evidence>
<feature type="transmembrane region" description="Helical" evidence="6">
    <location>
        <begin position="435"/>
        <end position="453"/>
    </location>
</feature>
<evidence type="ECO:0000313" key="7">
    <source>
        <dbReference type="EMBL" id="MTE17171.1"/>
    </source>
</evidence>